<dbReference type="InterPro" id="IPR009003">
    <property type="entry name" value="Peptidase_S1_PA"/>
</dbReference>
<dbReference type="InterPro" id="IPR035972">
    <property type="entry name" value="GLA-like_dom_SF"/>
</dbReference>
<comment type="function">
    <text evidence="11">Appears to assist hemostasis by binding thrombin and promoting its association with phospholipid vesicles. Inhibits activity of the coagulation protease factor Xa in the presence of SERPINA10, calcium and phospholipids.</text>
</comment>
<dbReference type="InterPro" id="IPR001881">
    <property type="entry name" value="EGF-like_Ca-bd_dom"/>
</dbReference>
<feature type="domain" description="Peptidase S1" evidence="15">
    <location>
        <begin position="174"/>
        <end position="406"/>
    </location>
</feature>
<dbReference type="Pfam" id="PF00089">
    <property type="entry name" value="Trypsin"/>
    <property type="match status" value="1"/>
</dbReference>
<evidence type="ECO:0000256" key="4">
    <source>
        <dbReference type="ARBA" id="ARBA00022536"/>
    </source>
</evidence>
<feature type="signal peptide" evidence="13">
    <location>
        <begin position="1"/>
        <end position="30"/>
    </location>
</feature>
<organism evidence="17 18">
    <name type="scientific">Cavia porcellus</name>
    <name type="common">Guinea pig</name>
    <dbReference type="NCBI Taxonomy" id="10141"/>
    <lineage>
        <taxon>Eukaryota</taxon>
        <taxon>Metazoa</taxon>
        <taxon>Chordata</taxon>
        <taxon>Craniata</taxon>
        <taxon>Vertebrata</taxon>
        <taxon>Euteleostomi</taxon>
        <taxon>Mammalia</taxon>
        <taxon>Eutheria</taxon>
        <taxon>Euarchontoglires</taxon>
        <taxon>Glires</taxon>
        <taxon>Rodentia</taxon>
        <taxon>Hystricomorpha</taxon>
        <taxon>Caviidae</taxon>
        <taxon>Cavia</taxon>
    </lineage>
</organism>
<evidence type="ECO:0000256" key="2">
    <source>
        <dbReference type="ARBA" id="ARBA00022479"/>
    </source>
</evidence>
<dbReference type="PROSITE" id="PS00022">
    <property type="entry name" value="EGF_1"/>
    <property type="match status" value="1"/>
</dbReference>
<dbReference type="InterPro" id="IPR050442">
    <property type="entry name" value="Peptidase_S1_coag_factors"/>
</dbReference>
<evidence type="ECO:0000256" key="10">
    <source>
        <dbReference type="ARBA" id="ARBA00023278"/>
    </source>
</evidence>
<dbReference type="InterPro" id="IPR000152">
    <property type="entry name" value="EGF-type_Asp/Asn_hydroxyl_site"/>
</dbReference>
<dbReference type="FunFam" id="2.10.25.10:FF:000480">
    <property type="entry name" value="Protein Z, vitamin K-dependent plasma glycoprotein"/>
    <property type="match status" value="1"/>
</dbReference>
<evidence type="ECO:0000256" key="12">
    <source>
        <dbReference type="PROSITE-ProRule" id="PRU00076"/>
    </source>
</evidence>
<dbReference type="Pfam" id="PF00008">
    <property type="entry name" value="EGF"/>
    <property type="match status" value="1"/>
</dbReference>
<dbReference type="InParanoid" id="H0VQH4"/>
<keyword evidence="10" id="KW-0379">Hydroxylation</keyword>
<dbReference type="Bgee" id="ENSCPOG00000014204">
    <property type="expression patterns" value="Expressed in liver and 3 other cell types or tissues"/>
</dbReference>
<dbReference type="GeneTree" id="ENSGT00940000154505"/>
<feature type="disulfide bond" evidence="12">
    <location>
        <begin position="112"/>
        <end position="121"/>
    </location>
</feature>
<dbReference type="Proteomes" id="UP000005447">
    <property type="component" value="Unassembled WGS sequence"/>
</dbReference>
<keyword evidence="18" id="KW-1185">Reference proteome</keyword>
<dbReference type="InterPro" id="IPR001254">
    <property type="entry name" value="Trypsin_dom"/>
</dbReference>
<dbReference type="HOGENOM" id="CLU_006842_19_5_1"/>
<feature type="domain" description="Gla" evidence="16">
    <location>
        <begin position="40"/>
        <end position="86"/>
    </location>
</feature>
<evidence type="ECO:0000256" key="8">
    <source>
        <dbReference type="ARBA" id="ARBA00023157"/>
    </source>
</evidence>
<evidence type="ECO:0000256" key="3">
    <source>
        <dbReference type="ARBA" id="ARBA00022525"/>
    </source>
</evidence>
<evidence type="ECO:0000259" key="16">
    <source>
        <dbReference type="PROSITE" id="PS50998"/>
    </source>
</evidence>
<dbReference type="GO" id="GO:0005615">
    <property type="term" value="C:extracellular space"/>
    <property type="evidence" value="ECO:0007669"/>
    <property type="project" value="TreeGrafter"/>
</dbReference>
<reference evidence="18" key="1">
    <citation type="journal article" date="2011" name="Nature">
        <title>A high-resolution map of human evolutionary constraint using 29 mammals.</title>
        <authorList>
            <person name="Lindblad-Toh K."/>
            <person name="Garber M."/>
            <person name="Zuk O."/>
            <person name="Lin M.F."/>
            <person name="Parker B.J."/>
            <person name="Washietl S."/>
            <person name="Kheradpour P."/>
            <person name="Ernst J."/>
            <person name="Jordan G."/>
            <person name="Mauceli E."/>
            <person name="Ward L.D."/>
            <person name="Lowe C.B."/>
            <person name="Holloway A.K."/>
            <person name="Clamp M."/>
            <person name="Gnerre S."/>
            <person name="Alfoldi J."/>
            <person name="Beal K."/>
            <person name="Chang J."/>
            <person name="Clawson H."/>
            <person name="Cuff J."/>
            <person name="Di Palma F."/>
            <person name="Fitzgerald S."/>
            <person name="Flicek P."/>
            <person name="Guttman M."/>
            <person name="Hubisz M.J."/>
            <person name="Jaffe D.B."/>
            <person name="Jungreis I."/>
            <person name="Kent W.J."/>
            <person name="Kostka D."/>
            <person name="Lara M."/>
            <person name="Martins A.L."/>
            <person name="Massingham T."/>
            <person name="Moltke I."/>
            <person name="Raney B.J."/>
            <person name="Rasmussen M.D."/>
            <person name="Robinson J."/>
            <person name="Stark A."/>
            <person name="Vilella A.J."/>
            <person name="Wen J."/>
            <person name="Xie X."/>
            <person name="Zody M.C."/>
            <person name="Baldwin J."/>
            <person name="Bloom T."/>
            <person name="Chin C.W."/>
            <person name="Heiman D."/>
            <person name="Nicol R."/>
            <person name="Nusbaum C."/>
            <person name="Young S."/>
            <person name="Wilkinson J."/>
            <person name="Worley K.C."/>
            <person name="Kovar C.L."/>
            <person name="Muzny D.M."/>
            <person name="Gibbs R.A."/>
            <person name="Cree A."/>
            <person name="Dihn H.H."/>
            <person name="Fowler G."/>
            <person name="Jhangiani S."/>
            <person name="Joshi V."/>
            <person name="Lee S."/>
            <person name="Lewis L.R."/>
            <person name="Nazareth L.V."/>
            <person name="Okwuonu G."/>
            <person name="Santibanez J."/>
            <person name="Warren W.C."/>
            <person name="Mardis E.R."/>
            <person name="Weinstock G.M."/>
            <person name="Wilson R.K."/>
            <person name="Delehaunty K."/>
            <person name="Dooling D."/>
            <person name="Fronik C."/>
            <person name="Fulton L."/>
            <person name="Fulton B."/>
            <person name="Graves T."/>
            <person name="Minx P."/>
            <person name="Sodergren E."/>
            <person name="Birney E."/>
            <person name="Margulies E.H."/>
            <person name="Herrero J."/>
            <person name="Green E.D."/>
            <person name="Haussler D."/>
            <person name="Siepel A."/>
            <person name="Goldman N."/>
            <person name="Pollard K.S."/>
            <person name="Pedersen J.S."/>
            <person name="Lander E.S."/>
            <person name="Kellis M."/>
        </authorList>
    </citation>
    <scope>NUCLEOTIDE SEQUENCE [LARGE SCALE GENOMIC DNA]</scope>
    <source>
        <strain evidence="18">2N</strain>
    </source>
</reference>
<dbReference type="EMBL" id="AAKN02008481">
    <property type="status" value="NOT_ANNOTATED_CDS"/>
    <property type="molecule type" value="Genomic_DNA"/>
</dbReference>
<evidence type="ECO:0000256" key="6">
    <source>
        <dbReference type="ARBA" id="ARBA00022837"/>
    </source>
</evidence>
<evidence type="ECO:0000256" key="7">
    <source>
        <dbReference type="ARBA" id="ARBA00023084"/>
    </source>
</evidence>
<dbReference type="SMART" id="SM00020">
    <property type="entry name" value="Tryp_SPc"/>
    <property type="match status" value="1"/>
</dbReference>
<dbReference type="GeneID" id="100714435"/>
<dbReference type="GO" id="GO:0004252">
    <property type="term" value="F:serine-type endopeptidase activity"/>
    <property type="evidence" value="ECO:0007669"/>
    <property type="project" value="InterPro"/>
</dbReference>
<dbReference type="SMART" id="SM00181">
    <property type="entry name" value="EGF"/>
    <property type="match status" value="2"/>
</dbReference>
<keyword evidence="13" id="KW-0732">Signal</keyword>
<keyword evidence="7" id="KW-0094">Blood coagulation</keyword>
<dbReference type="PROSITE" id="PS00010">
    <property type="entry name" value="ASX_HYDROXYL"/>
    <property type="match status" value="1"/>
</dbReference>
<dbReference type="Pfam" id="PF00594">
    <property type="entry name" value="Gla"/>
    <property type="match status" value="1"/>
</dbReference>
<evidence type="ECO:0000313" key="17">
    <source>
        <dbReference type="Ensembl" id="ENSCPOP00000012796.2"/>
    </source>
</evidence>
<comment type="caution">
    <text evidence="12">Lacks conserved residue(s) required for the propagation of feature annotation.</text>
</comment>
<evidence type="ECO:0000259" key="15">
    <source>
        <dbReference type="PROSITE" id="PS50240"/>
    </source>
</evidence>
<dbReference type="STRING" id="10141.ENSCPOP00000012796"/>
<dbReference type="OMA" id="KNECHHH"/>
<dbReference type="InterPro" id="IPR000742">
    <property type="entry name" value="EGF"/>
</dbReference>
<dbReference type="FunFam" id="4.10.740.10:FF:000001">
    <property type="entry name" value="vitamin K-dependent protein S"/>
    <property type="match status" value="1"/>
</dbReference>
<dbReference type="FunFam" id="2.10.25.10:FF:000162">
    <property type="entry name" value="Coagulation factor X (Predicted)"/>
    <property type="match status" value="1"/>
</dbReference>
<dbReference type="InterPro" id="IPR017857">
    <property type="entry name" value="Coagulation_fac-like_Gla_dom"/>
</dbReference>
<dbReference type="PROSITE" id="PS50998">
    <property type="entry name" value="GLA_2"/>
    <property type="match status" value="1"/>
</dbReference>
<dbReference type="CDD" id="cd00054">
    <property type="entry name" value="EGF_CA"/>
    <property type="match status" value="1"/>
</dbReference>
<dbReference type="SUPFAM" id="SSF57630">
    <property type="entry name" value="GLA-domain"/>
    <property type="match status" value="1"/>
</dbReference>
<keyword evidence="6" id="KW-0106">Calcium</keyword>
<keyword evidence="3" id="KW-0964">Secreted</keyword>
<dbReference type="GO" id="GO:0007596">
    <property type="term" value="P:blood coagulation"/>
    <property type="evidence" value="ECO:0007669"/>
    <property type="project" value="UniProtKB-KW"/>
</dbReference>
<dbReference type="InterPro" id="IPR043504">
    <property type="entry name" value="Peptidase_S1_PA_chymotrypsin"/>
</dbReference>
<protein>
    <submittedName>
        <fullName evidence="17">Protein Z, vitamin K dependent plasma glycoprotein</fullName>
    </submittedName>
</protein>
<evidence type="ECO:0000256" key="1">
    <source>
        <dbReference type="ARBA" id="ARBA00004613"/>
    </source>
</evidence>
<dbReference type="eggNOG" id="KOG3627">
    <property type="taxonomic scope" value="Eukaryota"/>
</dbReference>
<dbReference type="GO" id="GO:0006508">
    <property type="term" value="P:proteolysis"/>
    <property type="evidence" value="ECO:0007669"/>
    <property type="project" value="InterPro"/>
</dbReference>
<dbReference type="PRINTS" id="PR00001">
    <property type="entry name" value="GLABLOOD"/>
</dbReference>
<dbReference type="InterPro" id="IPR012224">
    <property type="entry name" value="Pept_S1A_FX"/>
</dbReference>
<dbReference type="SUPFAM" id="SSF50494">
    <property type="entry name" value="Trypsin-like serine proteases"/>
    <property type="match status" value="1"/>
</dbReference>
<evidence type="ECO:0000313" key="18">
    <source>
        <dbReference type="Proteomes" id="UP000005447"/>
    </source>
</evidence>
<keyword evidence="2" id="KW-0301">Gamma-carboxyglutamic acid</keyword>
<keyword evidence="9" id="KW-0325">Glycoprotein</keyword>
<reference evidence="17" key="2">
    <citation type="submission" date="2025-08" db="UniProtKB">
        <authorList>
            <consortium name="Ensembl"/>
        </authorList>
    </citation>
    <scope>IDENTIFICATION</scope>
    <source>
        <strain evidence="17">2N</strain>
    </source>
</reference>
<keyword evidence="4 12" id="KW-0245">EGF-like domain</keyword>
<dbReference type="Gene3D" id="2.10.25.10">
    <property type="entry name" value="Laminin"/>
    <property type="match status" value="2"/>
</dbReference>
<dbReference type="PIRSF" id="PIRSF001143">
    <property type="entry name" value="Factor_X"/>
    <property type="match status" value="1"/>
</dbReference>
<keyword evidence="8 12" id="KW-1015">Disulfide bond</keyword>
<dbReference type="InterPro" id="IPR001314">
    <property type="entry name" value="Peptidase_S1A"/>
</dbReference>
<keyword evidence="5" id="KW-0356">Hemostasis</keyword>
<dbReference type="PROSITE" id="PS50026">
    <property type="entry name" value="EGF_3"/>
    <property type="match status" value="1"/>
</dbReference>
<dbReference type="InterPro" id="IPR000294">
    <property type="entry name" value="GLA_domain"/>
</dbReference>
<evidence type="ECO:0000259" key="14">
    <source>
        <dbReference type="PROSITE" id="PS50026"/>
    </source>
</evidence>
<dbReference type="FunCoup" id="H0VQH4">
    <property type="interactions" value="216"/>
</dbReference>
<dbReference type="AlphaFoldDB" id="H0VQH4"/>
<dbReference type="Ensembl" id="ENSCPOT00000014346.3">
    <property type="protein sequence ID" value="ENSCPOP00000012796.2"/>
    <property type="gene ID" value="ENSCPOG00000014204.4"/>
</dbReference>
<dbReference type="PRINTS" id="PR00722">
    <property type="entry name" value="CHYMOTRYPSIN"/>
</dbReference>
<proteinExistence type="predicted"/>
<dbReference type="SMART" id="SM00069">
    <property type="entry name" value="GLA"/>
    <property type="match status" value="1"/>
</dbReference>
<dbReference type="PROSITE" id="PS00011">
    <property type="entry name" value="GLA_1"/>
    <property type="match status" value="1"/>
</dbReference>
<dbReference type="VEuPathDB" id="HostDB:ENSCPOG00000014204"/>
<dbReference type="PANTHER" id="PTHR24278:SF20">
    <property type="entry name" value="VITAMIN K-DEPENDENT PROTEIN Z"/>
    <property type="match status" value="1"/>
</dbReference>
<evidence type="ECO:0000256" key="13">
    <source>
        <dbReference type="SAM" id="SignalP"/>
    </source>
</evidence>
<comment type="subcellular location">
    <subcellularLocation>
        <location evidence="1">Secreted</location>
    </subcellularLocation>
</comment>
<dbReference type="PROSITE" id="PS01186">
    <property type="entry name" value="EGF_2"/>
    <property type="match status" value="1"/>
</dbReference>
<accession>H0VQH4</accession>
<dbReference type="FunFam" id="2.40.10.10:FF:000117">
    <property type="entry name" value="Protein Z, vitamin K-dependent plasma glycoprotein"/>
    <property type="match status" value="1"/>
</dbReference>
<dbReference type="PROSITE" id="PS50240">
    <property type="entry name" value="TRYPSIN_DOM"/>
    <property type="match status" value="1"/>
</dbReference>
<feature type="domain" description="EGF-like" evidence="14">
    <location>
        <begin position="86"/>
        <end position="122"/>
    </location>
</feature>
<dbReference type="GO" id="GO:0005509">
    <property type="term" value="F:calcium ion binding"/>
    <property type="evidence" value="ECO:0007669"/>
    <property type="project" value="InterPro"/>
</dbReference>
<evidence type="ECO:0000256" key="5">
    <source>
        <dbReference type="ARBA" id="ARBA00022696"/>
    </source>
</evidence>
<dbReference type="Pfam" id="PF14670">
    <property type="entry name" value="FXa_inhibition"/>
    <property type="match status" value="1"/>
</dbReference>
<reference evidence="17" key="3">
    <citation type="submission" date="2025-09" db="UniProtKB">
        <authorList>
            <consortium name="Ensembl"/>
        </authorList>
    </citation>
    <scope>IDENTIFICATION</scope>
    <source>
        <strain evidence="17">2N</strain>
    </source>
</reference>
<dbReference type="RefSeq" id="XP_023416360.1">
    <property type="nucleotide sequence ID" value="XM_023560592.2"/>
</dbReference>
<dbReference type="SMART" id="SM00179">
    <property type="entry name" value="EGF_CA"/>
    <property type="match status" value="2"/>
</dbReference>
<gene>
    <name evidence="17" type="primary">PROZ</name>
</gene>
<dbReference type="Gene3D" id="2.40.10.10">
    <property type="entry name" value="Trypsin-like serine proteases"/>
    <property type="match status" value="2"/>
</dbReference>
<evidence type="ECO:0000256" key="9">
    <source>
        <dbReference type="ARBA" id="ARBA00023180"/>
    </source>
</evidence>
<dbReference type="SUPFAM" id="SSF57196">
    <property type="entry name" value="EGF/Laminin"/>
    <property type="match status" value="1"/>
</dbReference>
<dbReference type="Gene3D" id="4.10.740.10">
    <property type="entry name" value="Coagulation Factor IX"/>
    <property type="match status" value="1"/>
</dbReference>
<feature type="chain" id="PRO_5003542370" evidence="13">
    <location>
        <begin position="31"/>
        <end position="406"/>
    </location>
</feature>
<name>H0VQH4_CAVPO</name>
<dbReference type="PANTHER" id="PTHR24278">
    <property type="entry name" value="COAGULATION FACTOR"/>
    <property type="match status" value="1"/>
</dbReference>
<evidence type="ECO:0000256" key="11">
    <source>
        <dbReference type="ARBA" id="ARBA00059699"/>
    </source>
</evidence>
<sequence length="406" mass="44798">MTSHILLLQGLAVLLLHQAELLVFVPASSANQVLLRWKRAGSYILEELFEGNLEKECYEEICVHEEAREVFEDDDATGAFWREYRGGSPCISQPCLNNGSCQDTIRSFTCTCSPGFEGRTCALAKNRCHAERPDGCQHFCHPGEASFTCSCAQGHKLGKDQRSCVPHEQCACGILASRLNEKAESSGLRPPWFPWQVTLTDPQGKDFCGGVLVQDRFVLTTAQCSLSHRNITVKSSPASPGEAPWTARVRHAHVHMHYDAESGQNDVSLLQLERPVQCPGSGLPVCTPEWDFAKQVLIPRTVGVLSGWMINGTDLDDTLATLPVTQVDREECSQALNVTITTRMSCERSDAAAGPWVAGSMVAREHKGTWFLTGILGSSPRPQEQTATFLVTKVSRYALWFKQTMK</sequence>